<dbReference type="InterPro" id="IPR036397">
    <property type="entry name" value="RNaseH_sf"/>
</dbReference>
<protein>
    <recommendedName>
        <fullName evidence="5">Reverse transcriptase zinc-binding domain-containing protein</fullName>
    </recommendedName>
</protein>
<dbReference type="SUPFAM" id="SSF53098">
    <property type="entry name" value="Ribonuclease H-like"/>
    <property type="match status" value="1"/>
</dbReference>
<organism evidence="3 4">
    <name type="scientific">Prunus dulcis</name>
    <name type="common">Almond</name>
    <name type="synonym">Amygdalus dulcis</name>
    <dbReference type="NCBI Taxonomy" id="3755"/>
    <lineage>
        <taxon>Eukaryota</taxon>
        <taxon>Viridiplantae</taxon>
        <taxon>Streptophyta</taxon>
        <taxon>Embryophyta</taxon>
        <taxon>Tracheophyta</taxon>
        <taxon>Spermatophyta</taxon>
        <taxon>Magnoliopsida</taxon>
        <taxon>eudicotyledons</taxon>
        <taxon>Gunneridae</taxon>
        <taxon>Pentapetalae</taxon>
        <taxon>rosids</taxon>
        <taxon>fabids</taxon>
        <taxon>Rosales</taxon>
        <taxon>Rosaceae</taxon>
        <taxon>Amygdaloideae</taxon>
        <taxon>Amygdaleae</taxon>
        <taxon>Prunus</taxon>
    </lineage>
</organism>
<dbReference type="AlphaFoldDB" id="A0AAD4ZN95"/>
<dbReference type="GO" id="GO:0004523">
    <property type="term" value="F:RNA-DNA hybrid ribonuclease activity"/>
    <property type="evidence" value="ECO:0007669"/>
    <property type="project" value="InterPro"/>
</dbReference>
<comment type="caution">
    <text evidence="3">The sequence shown here is derived from an EMBL/GenBank/DDBJ whole genome shotgun (WGS) entry which is preliminary data.</text>
</comment>
<feature type="domain" description="Reverse transcriptase zinc-binding" evidence="2">
    <location>
        <begin position="87"/>
        <end position="162"/>
    </location>
</feature>
<keyword evidence="4" id="KW-1185">Reference proteome</keyword>
<dbReference type="InterPro" id="IPR002156">
    <property type="entry name" value="RNaseH_domain"/>
</dbReference>
<evidence type="ECO:0000313" key="3">
    <source>
        <dbReference type="EMBL" id="KAI5351205.1"/>
    </source>
</evidence>
<gene>
    <name evidence="3" type="ORF">L3X38_004096</name>
</gene>
<dbReference type="Pfam" id="PF13456">
    <property type="entry name" value="RVT_3"/>
    <property type="match status" value="1"/>
</dbReference>
<dbReference type="CDD" id="cd06222">
    <property type="entry name" value="RNase_H_like"/>
    <property type="match status" value="1"/>
</dbReference>
<dbReference type="GO" id="GO:0003676">
    <property type="term" value="F:nucleic acid binding"/>
    <property type="evidence" value="ECO:0007669"/>
    <property type="project" value="InterPro"/>
</dbReference>
<dbReference type="Gene3D" id="3.30.420.10">
    <property type="entry name" value="Ribonuclease H-like superfamily/Ribonuclease H"/>
    <property type="match status" value="1"/>
</dbReference>
<dbReference type="InterPro" id="IPR044730">
    <property type="entry name" value="RNase_H-like_dom_plant"/>
</dbReference>
<evidence type="ECO:0000259" key="2">
    <source>
        <dbReference type="Pfam" id="PF13966"/>
    </source>
</evidence>
<evidence type="ECO:0008006" key="5">
    <source>
        <dbReference type="Google" id="ProtNLM"/>
    </source>
</evidence>
<proteinExistence type="predicted"/>
<dbReference type="Proteomes" id="UP001054821">
    <property type="component" value="Chromosome 1"/>
</dbReference>
<reference evidence="3 4" key="1">
    <citation type="journal article" date="2022" name="G3 (Bethesda)">
        <title>Whole-genome sequence and methylome profiling of the almond [Prunus dulcis (Mill.) D.A. Webb] cultivar 'Nonpareil'.</title>
        <authorList>
            <person name="D'Amico-Willman K.M."/>
            <person name="Ouma W.Z."/>
            <person name="Meulia T."/>
            <person name="Sideli G.M."/>
            <person name="Gradziel T.M."/>
            <person name="Fresnedo-Ramirez J."/>
        </authorList>
    </citation>
    <scope>NUCLEOTIDE SEQUENCE [LARGE SCALE GENOMIC DNA]</scope>
    <source>
        <strain evidence="3">Clone GOH B32 T37-40</strain>
    </source>
</reference>
<evidence type="ECO:0000313" key="4">
    <source>
        <dbReference type="Proteomes" id="UP001054821"/>
    </source>
</evidence>
<dbReference type="EMBL" id="JAJFAZ020000001">
    <property type="protein sequence ID" value="KAI5351205.1"/>
    <property type="molecule type" value="Genomic_DNA"/>
</dbReference>
<dbReference type="PANTHER" id="PTHR47074:SF11">
    <property type="entry name" value="REVERSE TRANSCRIPTASE-LIKE PROTEIN"/>
    <property type="match status" value="1"/>
</dbReference>
<accession>A0AAD4ZN95</accession>
<dbReference type="InterPro" id="IPR026960">
    <property type="entry name" value="RVT-Znf"/>
</dbReference>
<feature type="domain" description="RNase H type-1" evidence="1">
    <location>
        <begin position="278"/>
        <end position="356"/>
    </location>
</feature>
<sequence>MDLLPQFGLINGSSTSIWADKWIPGIPGGYLRPCLPVPVDAPLKVCELIDWNHGVWNLLPIAHLISQHELNAITTIPIGGCPLANAQSSHTISLDTWKIIWESKTLPKVKQFLWRAVSNILPSFLNLYKRRLSSSHLCPICLESPESIDHMLVLCPWTACVWFGSAIGYRVDLQNFTSLDRWLGSLLRGESMFSPNSRWILSVVAFTCWHIWKARCKFVYNDIPIVPAATRSRACLAVSEFWNVTKKPVLGSVGMPIQISSPHPSHWLPPISSYVKINTDGSWKSGSAMVGVGVIIRKIAGSCIRGLAAQVRAQSPLMAEVLALKYGLLGAKELNLVNVVVESDSQVAINSVLRDVSSSNWELYPILRILDVVASLAKKGMCLESWLVRPPSSLVHILSRDGLPCPPPGA</sequence>
<dbReference type="InterPro" id="IPR012337">
    <property type="entry name" value="RNaseH-like_sf"/>
</dbReference>
<name>A0AAD4ZN95_PRUDU</name>
<dbReference type="Pfam" id="PF13966">
    <property type="entry name" value="zf-RVT"/>
    <property type="match status" value="1"/>
</dbReference>
<evidence type="ECO:0000259" key="1">
    <source>
        <dbReference type="Pfam" id="PF13456"/>
    </source>
</evidence>
<dbReference type="PANTHER" id="PTHR47074">
    <property type="entry name" value="BNAC02G40300D PROTEIN"/>
    <property type="match status" value="1"/>
</dbReference>
<dbReference type="InterPro" id="IPR052929">
    <property type="entry name" value="RNase_H-like_EbsB-rel"/>
</dbReference>